<dbReference type="AlphaFoldDB" id="A0A839F148"/>
<dbReference type="Proteomes" id="UP000550401">
    <property type="component" value="Unassembled WGS sequence"/>
</dbReference>
<evidence type="ECO:0000313" key="1">
    <source>
        <dbReference type="EMBL" id="MBA8888663.1"/>
    </source>
</evidence>
<name>A0A839F148_9GAMM</name>
<sequence>MMTWHDFVVQLLLVLVPAAILALIHDDTRAR</sequence>
<protein>
    <submittedName>
        <fullName evidence="1">Uncharacterized protein</fullName>
    </submittedName>
</protein>
<dbReference type="EMBL" id="JACGXL010000004">
    <property type="protein sequence ID" value="MBA8888663.1"/>
    <property type="molecule type" value="Genomic_DNA"/>
</dbReference>
<keyword evidence="2" id="KW-1185">Reference proteome</keyword>
<accession>A0A839F148</accession>
<reference evidence="1 2" key="1">
    <citation type="submission" date="2020-07" db="EMBL/GenBank/DDBJ databases">
        <title>Genomic Encyclopedia of Type Strains, Phase IV (KMG-V): Genome sequencing to study the core and pangenomes of soil and plant-associated prokaryotes.</title>
        <authorList>
            <person name="Whitman W."/>
        </authorList>
    </citation>
    <scope>NUCLEOTIDE SEQUENCE [LARGE SCALE GENOMIC DNA]</scope>
    <source>
        <strain evidence="1 2">RH2WT43</strain>
    </source>
</reference>
<gene>
    <name evidence="1" type="ORF">FHW12_002896</name>
</gene>
<proteinExistence type="predicted"/>
<comment type="caution">
    <text evidence="1">The sequence shown here is derived from an EMBL/GenBank/DDBJ whole genome shotgun (WGS) entry which is preliminary data.</text>
</comment>
<organism evidence="1 2">
    <name type="scientific">Dokdonella fugitiva</name>
    <dbReference type="NCBI Taxonomy" id="328517"/>
    <lineage>
        <taxon>Bacteria</taxon>
        <taxon>Pseudomonadati</taxon>
        <taxon>Pseudomonadota</taxon>
        <taxon>Gammaproteobacteria</taxon>
        <taxon>Lysobacterales</taxon>
        <taxon>Rhodanobacteraceae</taxon>
        <taxon>Dokdonella</taxon>
    </lineage>
</organism>
<evidence type="ECO:0000313" key="2">
    <source>
        <dbReference type="Proteomes" id="UP000550401"/>
    </source>
</evidence>